<name>M1DKC9_SOLTU</name>
<keyword evidence="3" id="KW-1185">Reference proteome</keyword>
<evidence type="ECO:0000256" key="1">
    <source>
        <dbReference type="SAM" id="Phobius"/>
    </source>
</evidence>
<keyword evidence="1" id="KW-0812">Transmembrane</keyword>
<evidence type="ECO:0000313" key="3">
    <source>
        <dbReference type="Proteomes" id="UP000011115"/>
    </source>
</evidence>
<reference evidence="3" key="1">
    <citation type="journal article" date="2011" name="Nature">
        <title>Genome sequence and analysis of the tuber crop potato.</title>
        <authorList>
            <consortium name="The Potato Genome Sequencing Consortium"/>
        </authorList>
    </citation>
    <scope>NUCLEOTIDE SEQUENCE [LARGE SCALE GENOMIC DNA]</scope>
    <source>
        <strain evidence="3">cv. DM1-3 516 R44</strain>
    </source>
</reference>
<evidence type="ECO:0000313" key="2">
    <source>
        <dbReference type="EnsemblPlants" id="PGSC0003DMT400090425"/>
    </source>
</evidence>
<dbReference type="InParanoid" id="M1DKC9"/>
<dbReference type="Gramene" id="PGSC0003DMT400090425">
    <property type="protein sequence ID" value="PGSC0003DMT400090425"/>
    <property type="gene ID" value="PGSC0003DMG400039996"/>
</dbReference>
<keyword evidence="1" id="KW-1133">Transmembrane helix</keyword>
<proteinExistence type="predicted"/>
<keyword evidence="1" id="KW-0472">Membrane</keyword>
<feature type="transmembrane region" description="Helical" evidence="1">
    <location>
        <begin position="34"/>
        <end position="58"/>
    </location>
</feature>
<reference evidence="2" key="2">
    <citation type="submission" date="2015-06" db="UniProtKB">
        <authorList>
            <consortium name="EnsemblPlants"/>
        </authorList>
    </citation>
    <scope>IDENTIFICATION</scope>
    <source>
        <strain evidence="2">DM1-3 516 R44</strain>
    </source>
</reference>
<protein>
    <submittedName>
        <fullName evidence="2">Uncharacterized protein</fullName>
    </submittedName>
</protein>
<dbReference type="Proteomes" id="UP000011115">
    <property type="component" value="Unassembled WGS sequence"/>
</dbReference>
<accession>M1DKC9</accession>
<dbReference type="AlphaFoldDB" id="M1DKC9"/>
<dbReference type="EnsemblPlants" id="PGSC0003DMT400090425">
    <property type="protein sequence ID" value="PGSC0003DMT400090425"/>
    <property type="gene ID" value="PGSC0003DMG400039996"/>
</dbReference>
<dbReference type="HOGENOM" id="CLU_1996652_0_0_1"/>
<organism evidence="2 3">
    <name type="scientific">Solanum tuberosum</name>
    <name type="common">Potato</name>
    <dbReference type="NCBI Taxonomy" id="4113"/>
    <lineage>
        <taxon>Eukaryota</taxon>
        <taxon>Viridiplantae</taxon>
        <taxon>Streptophyta</taxon>
        <taxon>Embryophyta</taxon>
        <taxon>Tracheophyta</taxon>
        <taxon>Spermatophyta</taxon>
        <taxon>Magnoliopsida</taxon>
        <taxon>eudicotyledons</taxon>
        <taxon>Gunneridae</taxon>
        <taxon>Pentapetalae</taxon>
        <taxon>asterids</taxon>
        <taxon>lamiids</taxon>
        <taxon>Solanales</taxon>
        <taxon>Solanaceae</taxon>
        <taxon>Solanoideae</taxon>
        <taxon>Solaneae</taxon>
        <taxon>Solanum</taxon>
    </lineage>
</organism>
<sequence length="125" mass="14838">MNVRSLRVDYECISIYYGWVFESKRVWKKPFNSTIWLCYALDFLLHARTFNVLMLFGLHNFMMHIQKIRIIRPRRVVRGHPARRNVDPQDQVVPNALEVQPQGEVTNVELRNTIQMLSQVVTKPN</sequence>
<dbReference type="PaxDb" id="4113-PGSC0003DMT400090425"/>